<evidence type="ECO:0000256" key="2">
    <source>
        <dbReference type="ARBA" id="ARBA00023054"/>
    </source>
</evidence>
<sequence length="311" mass="35858">MSSLFDVEDLCLLFLSVTRLRLRARAFCNNRCVAPDDVTAPEDKPQQQDNMTNSAESSSNMEDFFQTVGEVRSLIVNLSSQAEEVESRQATILSFSNQDKGNKNELELLNNETRKTANLVRAKLKSMRENWPPDENSANASVIHRIQRNQHSHLTRWFAEVMRGHHEAQMSFRETCKAKIQRQLEIMDKVTTDEELEEMLQRDNLTIFISDNNSDCRITSQAVTEIERRHRDIISLECGVKELHEIFQDTAMLLETQGELINNIEKNVTSAAEYVLDSKEETNKAVSFKKNRYKIASLPRFLKPFKKDNSI</sequence>
<dbReference type="Gene3D" id="1.20.58.70">
    <property type="match status" value="1"/>
</dbReference>
<dbReference type="EMBL" id="HAEH01016402">
    <property type="protein sequence ID" value="SBS04479.1"/>
    <property type="molecule type" value="Transcribed_RNA"/>
</dbReference>
<dbReference type="SMART" id="SM00503">
    <property type="entry name" value="SynN"/>
    <property type="match status" value="1"/>
</dbReference>
<protein>
    <submittedName>
        <fullName evidence="5">Syntaxin 2a</fullName>
    </submittedName>
</protein>
<dbReference type="SUPFAM" id="SSF47661">
    <property type="entry name" value="t-snare proteins"/>
    <property type="match status" value="1"/>
</dbReference>
<dbReference type="PROSITE" id="PS50192">
    <property type="entry name" value="T_SNARE"/>
    <property type="match status" value="1"/>
</dbReference>
<gene>
    <name evidence="5" type="primary">STX2A</name>
</gene>
<accession>A0A1A8RGU0</accession>
<name>A0A1A8RGU0_9TELE</name>
<dbReference type="InterPro" id="IPR000727">
    <property type="entry name" value="T_SNARE_dom"/>
</dbReference>
<reference evidence="5" key="1">
    <citation type="submission" date="2016-05" db="EMBL/GenBank/DDBJ databases">
        <authorList>
            <person name="Lavstsen T."/>
            <person name="Jespersen J.S."/>
        </authorList>
    </citation>
    <scope>NUCLEOTIDE SEQUENCE</scope>
    <source>
        <tissue evidence="5">Brain</tissue>
    </source>
</reference>
<dbReference type="GO" id="GO:0000149">
    <property type="term" value="F:SNARE binding"/>
    <property type="evidence" value="ECO:0007669"/>
    <property type="project" value="TreeGrafter"/>
</dbReference>
<dbReference type="GO" id="GO:0006886">
    <property type="term" value="P:intracellular protein transport"/>
    <property type="evidence" value="ECO:0007669"/>
    <property type="project" value="TreeGrafter"/>
</dbReference>
<dbReference type="CDD" id="cd00179">
    <property type="entry name" value="SynN"/>
    <property type="match status" value="1"/>
</dbReference>
<reference evidence="5" key="2">
    <citation type="submission" date="2016-06" db="EMBL/GenBank/DDBJ databases">
        <title>The genome of a short-lived fish provides insights into sex chromosome evolution and the genetic control of aging.</title>
        <authorList>
            <person name="Reichwald K."/>
            <person name="Felder M."/>
            <person name="Petzold A."/>
            <person name="Koch P."/>
            <person name="Groth M."/>
            <person name="Platzer M."/>
        </authorList>
    </citation>
    <scope>NUCLEOTIDE SEQUENCE</scope>
    <source>
        <tissue evidence="5">Brain</tissue>
    </source>
</reference>
<dbReference type="AlphaFoldDB" id="A0A1A8RGU0"/>
<dbReference type="PANTHER" id="PTHR19957">
    <property type="entry name" value="SYNTAXIN"/>
    <property type="match status" value="1"/>
</dbReference>
<dbReference type="Pfam" id="PF00804">
    <property type="entry name" value="Syntaxin"/>
    <property type="match status" value="1"/>
</dbReference>
<dbReference type="GO" id="GO:0031629">
    <property type="term" value="P:synaptic vesicle fusion to presynaptic active zone membrane"/>
    <property type="evidence" value="ECO:0007669"/>
    <property type="project" value="TreeGrafter"/>
</dbReference>
<evidence type="ECO:0000259" key="4">
    <source>
        <dbReference type="PROSITE" id="PS50192"/>
    </source>
</evidence>
<evidence type="ECO:0000313" key="5">
    <source>
        <dbReference type="EMBL" id="SBS04479.1"/>
    </source>
</evidence>
<feature type="region of interest" description="Disordered" evidence="3">
    <location>
        <begin position="35"/>
        <end position="59"/>
    </location>
</feature>
<evidence type="ECO:0000256" key="3">
    <source>
        <dbReference type="SAM" id="MobiDB-lite"/>
    </source>
</evidence>
<evidence type="ECO:0000256" key="1">
    <source>
        <dbReference type="ARBA" id="ARBA00009063"/>
    </source>
</evidence>
<dbReference type="GO" id="GO:0005484">
    <property type="term" value="F:SNAP receptor activity"/>
    <property type="evidence" value="ECO:0007669"/>
    <property type="project" value="TreeGrafter"/>
</dbReference>
<organism evidence="5">
    <name type="scientific">Nothobranchius rachovii</name>
    <name type="common">bluefin notho</name>
    <dbReference type="NCBI Taxonomy" id="451742"/>
    <lineage>
        <taxon>Eukaryota</taxon>
        <taxon>Metazoa</taxon>
        <taxon>Chordata</taxon>
        <taxon>Craniata</taxon>
        <taxon>Vertebrata</taxon>
        <taxon>Euteleostomi</taxon>
        <taxon>Actinopterygii</taxon>
        <taxon>Neopterygii</taxon>
        <taxon>Teleostei</taxon>
        <taxon>Neoteleostei</taxon>
        <taxon>Acanthomorphata</taxon>
        <taxon>Ovalentaria</taxon>
        <taxon>Atherinomorphae</taxon>
        <taxon>Cyprinodontiformes</taxon>
        <taxon>Nothobranchiidae</taxon>
        <taxon>Nothobranchius</taxon>
    </lineage>
</organism>
<dbReference type="SMART" id="SM00397">
    <property type="entry name" value="t_SNARE"/>
    <property type="match status" value="1"/>
</dbReference>
<comment type="similarity">
    <text evidence="1">Belongs to the syntaxin family.</text>
</comment>
<feature type="domain" description="T-SNARE coiled-coil homology" evidence="4">
    <location>
        <begin position="223"/>
        <end position="285"/>
    </location>
</feature>
<proteinExistence type="inferred from homology"/>
<dbReference type="Gene3D" id="1.20.5.110">
    <property type="match status" value="1"/>
</dbReference>
<feature type="compositionally biased region" description="Polar residues" evidence="3">
    <location>
        <begin position="47"/>
        <end position="59"/>
    </location>
</feature>
<dbReference type="GO" id="GO:0008021">
    <property type="term" value="C:synaptic vesicle"/>
    <property type="evidence" value="ECO:0007669"/>
    <property type="project" value="TreeGrafter"/>
</dbReference>
<keyword evidence="2" id="KW-0175">Coiled coil</keyword>
<dbReference type="InterPro" id="IPR045242">
    <property type="entry name" value="Syntaxin"/>
</dbReference>
<dbReference type="InterPro" id="IPR006011">
    <property type="entry name" value="Syntaxin_N"/>
</dbReference>
<dbReference type="InterPro" id="IPR010989">
    <property type="entry name" value="SNARE"/>
</dbReference>
<dbReference type="GO" id="GO:0048787">
    <property type="term" value="C:presynaptic active zone membrane"/>
    <property type="evidence" value="ECO:0007669"/>
    <property type="project" value="TreeGrafter"/>
</dbReference>
<dbReference type="GO" id="GO:0048278">
    <property type="term" value="P:vesicle docking"/>
    <property type="evidence" value="ECO:0007669"/>
    <property type="project" value="TreeGrafter"/>
</dbReference>
<dbReference type="GO" id="GO:0031201">
    <property type="term" value="C:SNARE complex"/>
    <property type="evidence" value="ECO:0007669"/>
    <property type="project" value="TreeGrafter"/>
</dbReference>
<dbReference type="PANTHER" id="PTHR19957:SF36">
    <property type="entry name" value="SYNTAXIN-2"/>
    <property type="match status" value="1"/>
</dbReference>